<organism evidence="3 4">
    <name type="scientific">Yoonia rosea</name>
    <dbReference type="NCBI Taxonomy" id="287098"/>
    <lineage>
        <taxon>Bacteria</taxon>
        <taxon>Pseudomonadati</taxon>
        <taxon>Pseudomonadota</taxon>
        <taxon>Alphaproteobacteria</taxon>
        <taxon>Rhodobacterales</taxon>
        <taxon>Paracoccaceae</taxon>
        <taxon>Yoonia</taxon>
    </lineage>
</organism>
<gene>
    <name evidence="3" type="ORF">SAMN05421665_2877</name>
</gene>
<evidence type="ECO:0000256" key="2">
    <source>
        <dbReference type="SAM" id="SignalP"/>
    </source>
</evidence>
<protein>
    <submittedName>
        <fullName evidence="3">Uncharacterized protein</fullName>
    </submittedName>
</protein>
<accession>A0A1R3XEC8</accession>
<name>A0A1R3XEC8_9RHOB</name>
<evidence type="ECO:0000313" key="4">
    <source>
        <dbReference type="Proteomes" id="UP000186997"/>
    </source>
</evidence>
<proteinExistence type="predicted"/>
<feature type="compositionally biased region" description="Low complexity" evidence="1">
    <location>
        <begin position="224"/>
        <end position="233"/>
    </location>
</feature>
<dbReference type="STRING" id="287098.SAMN05421665_2877"/>
<keyword evidence="4" id="KW-1185">Reference proteome</keyword>
<feature type="region of interest" description="Disordered" evidence="1">
    <location>
        <begin position="221"/>
        <end position="249"/>
    </location>
</feature>
<feature type="signal peptide" evidence="2">
    <location>
        <begin position="1"/>
        <end position="19"/>
    </location>
</feature>
<sequence length="704" mass="75348">MRYRLLLSLLVFWPHLVAAAPLRVQTGEHANFTRVVIGLPSGADWQLGRVSAGYAVRVSATDGFMLDDFFTLIPRDRISEVSQDPEAGELQLIVDCDCHAIASVYLSNFLVVDIRDGPAPLNSPFEGALVSSNTVTPDPSLTGLLGFPYRPAQNRLLPLVTPRFLGAELEPPANTAEQNEDVADSPAPVVSTVSADDALRRIAQSLTESVGRGLTEGLLQEGLSTASPTSTTSDDLGRPPLQARADLPGVTARTSIDPLAVESAAPAPQTQDGQRCLPEAAFDVASWGNDSPPGQQLNLIRNGLAAEDGRFAEGSLLTLARLYVFLGFGREAQQALELEGVQSQDRMLLRAIAQIIDDEPVAHAVFAGQVSCPTNVALWALLAHPAAPTDAQVNRAAVVNGYRALPIFVQQAIVSRLSQALLAIGAEDEALQVLAPQTAVASGDIARVLAEASLAEALGEDTLAMDKIKDAARNDPRTGPEAMARFFREGASRGIGFSDEDFLLADALRFETADLPAATELADAQFVGYLSVDRFEDARSLLISRRNTLSDDAYVTRESDVYQQAARRMPDAAFLEFVWQVDLSRQDAETQNVIAERLVELGFPDRAIAVLTSPAEGEDAAQRDLLIADALQAIAATRPVMVELGNTLPSGDGDLDGFEGAMTQAFNPIDRPTLRDSRTLVDTAAQSRESIRALLQSVPAPSNF</sequence>
<reference evidence="4" key="1">
    <citation type="submission" date="2017-01" db="EMBL/GenBank/DDBJ databases">
        <authorList>
            <person name="Varghese N."/>
            <person name="Submissions S."/>
        </authorList>
    </citation>
    <scope>NUCLEOTIDE SEQUENCE [LARGE SCALE GENOMIC DNA]</scope>
    <source>
        <strain evidence="4">DSM 29591</strain>
    </source>
</reference>
<dbReference type="RefSeq" id="WP_076660582.1">
    <property type="nucleotide sequence ID" value="NZ_FTPR01000002.1"/>
</dbReference>
<dbReference type="AlphaFoldDB" id="A0A1R3XEC8"/>
<dbReference type="OrthoDB" id="7847197at2"/>
<evidence type="ECO:0000256" key="1">
    <source>
        <dbReference type="SAM" id="MobiDB-lite"/>
    </source>
</evidence>
<dbReference type="Proteomes" id="UP000186997">
    <property type="component" value="Unassembled WGS sequence"/>
</dbReference>
<keyword evidence="2" id="KW-0732">Signal</keyword>
<evidence type="ECO:0000313" key="3">
    <source>
        <dbReference type="EMBL" id="SIT89129.1"/>
    </source>
</evidence>
<dbReference type="EMBL" id="FTPR01000002">
    <property type="protein sequence ID" value="SIT89129.1"/>
    <property type="molecule type" value="Genomic_DNA"/>
</dbReference>
<feature type="chain" id="PRO_5012028889" evidence="2">
    <location>
        <begin position="20"/>
        <end position="704"/>
    </location>
</feature>